<dbReference type="EMBL" id="JRKL02000249">
    <property type="protein sequence ID" value="KAF3973371.1"/>
    <property type="molecule type" value="Genomic_DNA"/>
</dbReference>
<dbReference type="Proteomes" id="UP000737018">
    <property type="component" value="Unassembled WGS sequence"/>
</dbReference>
<comment type="caution">
    <text evidence="1">The sequence shown here is derived from an EMBL/GenBank/DDBJ whole genome shotgun (WGS) entry which is preliminary data.</text>
</comment>
<sequence length="82" mass="9217">MIKRHASCYPQEAKITNCITCKIQSIGLQYLFPLLRVTVPSLPNFSQHKQHPPNSITLITSSSSSSHCHYISQQTRTLNSFG</sequence>
<proteinExistence type="predicted"/>
<gene>
    <name evidence="1" type="ORF">CMV_003196</name>
</gene>
<keyword evidence="2" id="KW-1185">Reference proteome</keyword>
<dbReference type="AlphaFoldDB" id="A0A8J4RHK8"/>
<accession>A0A8J4RHK8</accession>
<name>A0A8J4RHK8_9ROSI</name>
<evidence type="ECO:0000313" key="1">
    <source>
        <dbReference type="EMBL" id="KAF3973371.1"/>
    </source>
</evidence>
<protein>
    <submittedName>
        <fullName evidence="1">Uncharacterized protein</fullName>
    </submittedName>
</protein>
<evidence type="ECO:0000313" key="2">
    <source>
        <dbReference type="Proteomes" id="UP000737018"/>
    </source>
</evidence>
<organism evidence="1 2">
    <name type="scientific">Castanea mollissima</name>
    <name type="common">Chinese chestnut</name>
    <dbReference type="NCBI Taxonomy" id="60419"/>
    <lineage>
        <taxon>Eukaryota</taxon>
        <taxon>Viridiplantae</taxon>
        <taxon>Streptophyta</taxon>
        <taxon>Embryophyta</taxon>
        <taxon>Tracheophyta</taxon>
        <taxon>Spermatophyta</taxon>
        <taxon>Magnoliopsida</taxon>
        <taxon>eudicotyledons</taxon>
        <taxon>Gunneridae</taxon>
        <taxon>Pentapetalae</taxon>
        <taxon>rosids</taxon>
        <taxon>fabids</taxon>
        <taxon>Fagales</taxon>
        <taxon>Fagaceae</taxon>
        <taxon>Castanea</taxon>
    </lineage>
</organism>
<reference evidence="1" key="1">
    <citation type="submission" date="2020-03" db="EMBL/GenBank/DDBJ databases">
        <title>Castanea mollissima Vanexum genome sequencing.</title>
        <authorList>
            <person name="Staton M."/>
        </authorList>
    </citation>
    <scope>NUCLEOTIDE SEQUENCE</scope>
    <source>
        <tissue evidence="1">Leaf</tissue>
    </source>
</reference>